<dbReference type="OrthoDB" id="342253at2157"/>
<feature type="transmembrane region" description="Helical" evidence="5">
    <location>
        <begin position="6"/>
        <end position="25"/>
    </location>
</feature>
<dbReference type="KEGG" id="hra:EI982_02175"/>
<feature type="transmembrane region" description="Helical" evidence="5">
    <location>
        <begin position="37"/>
        <end position="55"/>
    </location>
</feature>
<evidence type="ECO:0000256" key="4">
    <source>
        <dbReference type="ARBA" id="ARBA00022777"/>
    </source>
</evidence>
<evidence type="ECO:0000256" key="5">
    <source>
        <dbReference type="SAM" id="Phobius"/>
    </source>
</evidence>
<feature type="transmembrane region" description="Helical" evidence="5">
    <location>
        <begin position="135"/>
        <end position="158"/>
    </location>
</feature>
<dbReference type="PANTHER" id="PTHR42878">
    <property type="entry name" value="TWO-COMPONENT HISTIDINE KINASE"/>
    <property type="match status" value="1"/>
</dbReference>
<dbReference type="PANTHER" id="PTHR42878:SF14">
    <property type="entry name" value="OSMOLARITY TWO-COMPONENT SYSTEM PROTEIN SSK1"/>
    <property type="match status" value="1"/>
</dbReference>
<dbReference type="Pfam" id="PF16927">
    <property type="entry name" value="HisKA_7TM"/>
    <property type="match status" value="1"/>
</dbReference>
<dbReference type="AlphaFoldDB" id="A0A6B9F5S1"/>
<dbReference type="EMBL" id="CP034345">
    <property type="protein sequence ID" value="QGX93684.1"/>
    <property type="molecule type" value="Genomic_DNA"/>
</dbReference>
<feature type="transmembrane region" description="Helical" evidence="5">
    <location>
        <begin position="75"/>
        <end position="93"/>
    </location>
</feature>
<evidence type="ECO:0000256" key="1">
    <source>
        <dbReference type="ARBA" id="ARBA00000085"/>
    </source>
</evidence>
<dbReference type="GO" id="GO:0030295">
    <property type="term" value="F:protein kinase activator activity"/>
    <property type="evidence" value="ECO:0007669"/>
    <property type="project" value="TreeGrafter"/>
</dbReference>
<evidence type="ECO:0000256" key="2">
    <source>
        <dbReference type="ARBA" id="ARBA00012438"/>
    </source>
</evidence>
<dbReference type="InterPro" id="IPR036890">
    <property type="entry name" value="HATPase_C_sf"/>
</dbReference>
<dbReference type="Gene3D" id="3.30.450.20">
    <property type="entry name" value="PAS domain"/>
    <property type="match status" value="1"/>
</dbReference>
<dbReference type="InterPro" id="IPR031621">
    <property type="entry name" value="HisKA_7TM"/>
</dbReference>
<dbReference type="SUPFAM" id="SSF55874">
    <property type="entry name" value="ATPase domain of HSP90 chaperone/DNA topoisomerase II/histidine kinase"/>
    <property type="match status" value="1"/>
</dbReference>
<dbReference type="Gene3D" id="3.30.565.10">
    <property type="entry name" value="Histidine kinase-like ATPase, C-terminal domain"/>
    <property type="match status" value="1"/>
</dbReference>
<dbReference type="GeneID" id="99244661"/>
<proteinExistence type="predicted"/>
<dbReference type="GO" id="GO:0007234">
    <property type="term" value="P:osmosensory signaling via phosphorelay pathway"/>
    <property type="evidence" value="ECO:0007669"/>
    <property type="project" value="TreeGrafter"/>
</dbReference>
<dbReference type="GO" id="GO:0000156">
    <property type="term" value="F:phosphorelay response regulator activity"/>
    <property type="evidence" value="ECO:0007669"/>
    <property type="project" value="TreeGrafter"/>
</dbReference>
<dbReference type="InterPro" id="IPR003594">
    <property type="entry name" value="HATPase_dom"/>
</dbReference>
<dbReference type="SMART" id="SM00387">
    <property type="entry name" value="HATPase_c"/>
    <property type="match status" value="1"/>
</dbReference>
<comment type="catalytic activity">
    <reaction evidence="1">
        <text>ATP + protein L-histidine = ADP + protein N-phospho-L-histidine.</text>
        <dbReference type="EC" id="2.7.13.3"/>
    </reaction>
</comment>
<dbReference type="InterPro" id="IPR035965">
    <property type="entry name" value="PAS-like_dom_sf"/>
</dbReference>
<evidence type="ECO:0000256" key="3">
    <source>
        <dbReference type="ARBA" id="ARBA00022679"/>
    </source>
</evidence>
<evidence type="ECO:0000313" key="7">
    <source>
        <dbReference type="EMBL" id="QGX93684.1"/>
    </source>
</evidence>
<keyword evidence="8" id="KW-1185">Reference proteome</keyword>
<dbReference type="PROSITE" id="PS50109">
    <property type="entry name" value="HIS_KIN"/>
    <property type="match status" value="1"/>
</dbReference>
<evidence type="ECO:0000313" key="8">
    <source>
        <dbReference type="Proteomes" id="UP000428325"/>
    </source>
</evidence>
<name>A0A6B9F5S1_9EURY</name>
<keyword evidence="4" id="KW-0418">Kinase</keyword>
<evidence type="ECO:0000259" key="6">
    <source>
        <dbReference type="PROSITE" id="PS50109"/>
    </source>
</evidence>
<sequence>MELLSTLGTVSLKAVATALLGRTLWRTAQSREQPSAEPFMALLGTLTLWAGFALGDELSPLVPGDVVSTVCSLGQLGAAMLVPGIWTVYALGYTGRGTGLTKRRIALFLGIAFPVVMSGVAIATTNSETAMVRQLAPLIGFEVFYLFGLFVYGTYLLVRFGGDHPRVSNTQVAVVTGGVAAPYLISLDTFETVWNATGTGGGTSVGLLVSGVLLTVAVRRYPVTTGFPKADHVARTRVFETLRESVVVLDWNDHVLDVNEATIDLFDTSAEAVIGEPIRTLSEGLDGPDFSAGATGTVWLRTSKGRRQFQFGVSAVTDTSSDRDAPVARTVLLRDVTDQQTRQQRLSVLNRILRHNVRNDLDTVLAHTNRIDDEDVRETLRTTVNGTLRLSTKAREAEDVMTAVTDTPEPVDIADVASSVAEAFRSRDDSNDVSVVVDDEPQVVSHRTVLRRVLLELVENGLEHAETESPRVEIRVQRGSDGIPEVVVADRGPGLPEREREILAAGTESQLRHGQGIGLWFVHWAVTQLGGELTFDRNEPTGSVITVRLYDGADDRS</sequence>
<keyword evidence="5" id="KW-0472">Membrane</keyword>
<dbReference type="GO" id="GO:0004673">
    <property type="term" value="F:protein histidine kinase activity"/>
    <property type="evidence" value="ECO:0007669"/>
    <property type="project" value="UniProtKB-EC"/>
</dbReference>
<dbReference type="EC" id="2.7.13.3" evidence="2"/>
<keyword evidence="5" id="KW-1133">Transmembrane helix</keyword>
<keyword evidence="5" id="KW-0812">Transmembrane</keyword>
<dbReference type="SUPFAM" id="SSF55785">
    <property type="entry name" value="PYP-like sensor domain (PAS domain)"/>
    <property type="match status" value="1"/>
</dbReference>
<dbReference type="Pfam" id="PF02518">
    <property type="entry name" value="HATPase_c"/>
    <property type="match status" value="1"/>
</dbReference>
<dbReference type="Proteomes" id="UP000428325">
    <property type="component" value="Chromosome"/>
</dbReference>
<keyword evidence="3" id="KW-0808">Transferase</keyword>
<accession>A0A6B9F5S1</accession>
<dbReference type="InterPro" id="IPR050351">
    <property type="entry name" value="BphY/WalK/GraS-like"/>
</dbReference>
<protein>
    <recommendedName>
        <fullName evidence="2">histidine kinase</fullName>
        <ecNumber evidence="2">2.7.13.3</ecNumber>
    </recommendedName>
</protein>
<organism evidence="7 8">
    <name type="scientific">Haloplanus rallus</name>
    <dbReference type="NCBI Taxonomy" id="1816183"/>
    <lineage>
        <taxon>Archaea</taxon>
        <taxon>Methanobacteriati</taxon>
        <taxon>Methanobacteriota</taxon>
        <taxon>Stenosarchaea group</taxon>
        <taxon>Halobacteria</taxon>
        <taxon>Halobacteriales</taxon>
        <taxon>Haloferacaceae</taxon>
        <taxon>Haloplanus</taxon>
    </lineage>
</organism>
<feature type="domain" description="Histidine kinase" evidence="6">
    <location>
        <begin position="352"/>
        <end position="553"/>
    </location>
</feature>
<reference evidence="7 8" key="1">
    <citation type="submission" date="2018-12" db="EMBL/GenBank/DDBJ databases">
        <title>Complete genome sequence of Haloplanus rallus MBLA0036.</title>
        <authorList>
            <person name="Nam Y.-d."/>
            <person name="Kang J."/>
            <person name="Chung W.-H."/>
            <person name="Park Y.S."/>
        </authorList>
    </citation>
    <scope>NUCLEOTIDE SEQUENCE [LARGE SCALE GENOMIC DNA]</scope>
    <source>
        <strain evidence="7 8">MBLA0036</strain>
    </source>
</reference>
<dbReference type="InterPro" id="IPR005467">
    <property type="entry name" value="His_kinase_dom"/>
</dbReference>
<feature type="transmembrane region" description="Helical" evidence="5">
    <location>
        <begin position="105"/>
        <end position="123"/>
    </location>
</feature>
<dbReference type="RefSeq" id="WP_157687925.1">
    <property type="nucleotide sequence ID" value="NZ_CP034345.1"/>
</dbReference>
<gene>
    <name evidence="7" type="ORF">EI982_02175</name>
</gene>